<evidence type="ECO:0000256" key="2">
    <source>
        <dbReference type="ARBA" id="ARBA00022434"/>
    </source>
</evidence>
<evidence type="ECO:0000259" key="9">
    <source>
        <dbReference type="PROSITE" id="PS50905"/>
    </source>
</evidence>
<comment type="caution">
    <text evidence="10">The sequence shown here is derived from an EMBL/GenBank/DDBJ whole genome shotgun (WGS) entry which is preliminary data.</text>
</comment>
<dbReference type="GO" id="GO:0006879">
    <property type="term" value="P:intracellular iron ion homeostasis"/>
    <property type="evidence" value="ECO:0007669"/>
    <property type="project" value="UniProtKB-KW"/>
</dbReference>
<dbReference type="InterPro" id="IPR012347">
    <property type="entry name" value="Ferritin-like"/>
</dbReference>
<dbReference type="FunFam" id="1.20.1260.10:FF:000001">
    <property type="entry name" value="Non-heme ferritin"/>
    <property type="match status" value="1"/>
</dbReference>
<feature type="binding site" evidence="6">
    <location>
        <position position="55"/>
    </location>
    <ligand>
        <name>Fe cation</name>
        <dbReference type="ChEBI" id="CHEBI:24875"/>
        <label>1</label>
    </ligand>
</feature>
<dbReference type="GO" id="GO:0046872">
    <property type="term" value="F:metal ion binding"/>
    <property type="evidence" value="ECO:0007669"/>
    <property type="project" value="UniProtKB-KW"/>
</dbReference>
<evidence type="ECO:0000256" key="3">
    <source>
        <dbReference type="ARBA" id="ARBA00022723"/>
    </source>
</evidence>
<feature type="binding site" evidence="6">
    <location>
        <position position="52"/>
    </location>
    <ligand>
        <name>Fe cation</name>
        <dbReference type="ChEBI" id="CHEBI:24875"/>
        <label>1</label>
    </ligand>
</feature>
<feature type="binding site" evidence="6">
    <location>
        <position position="19"/>
    </location>
    <ligand>
        <name>Fe cation</name>
        <dbReference type="ChEBI" id="CHEBI:24875"/>
        <label>1</label>
    </ligand>
</feature>
<comment type="catalytic activity">
    <reaction evidence="7">
        <text>4 Fe(2+) + O2 + 4 H(+) = 4 Fe(3+) + 2 H2O</text>
        <dbReference type="Rhea" id="RHEA:11148"/>
        <dbReference type="ChEBI" id="CHEBI:15377"/>
        <dbReference type="ChEBI" id="CHEBI:15378"/>
        <dbReference type="ChEBI" id="CHEBI:15379"/>
        <dbReference type="ChEBI" id="CHEBI:29033"/>
        <dbReference type="ChEBI" id="CHEBI:29034"/>
        <dbReference type="EC" id="1.16.3.1"/>
    </reaction>
</comment>
<evidence type="ECO:0000256" key="6">
    <source>
        <dbReference type="PIRSR" id="PIRSR601519-1"/>
    </source>
</evidence>
<keyword evidence="2 7" id="KW-0409">Iron storage</keyword>
<keyword evidence="8" id="KW-0812">Transmembrane</keyword>
<keyword evidence="5 6" id="KW-0408">Iron</keyword>
<accession>A0ABD0Y7K4</accession>
<sequence length="175" mass="19883">MTMANSKMLDALNEQIKHEYFSSYMYLSMSAYFADMGLSGFARWMRMQSEEELLHANKMYDYVIARGGKVTLFAIDMPPAEWESPLAVFKFGLEHEQFVTGRINDLMDMALSVKDHAAHTFLQWFVTEQVEEEESFNDIINNLKLVKGEGQGLLLLDRELGARAAPTLDDPAAAN</sequence>
<evidence type="ECO:0000256" key="4">
    <source>
        <dbReference type="ARBA" id="ARBA00023002"/>
    </source>
</evidence>
<keyword evidence="3 6" id="KW-0479">Metal-binding</keyword>
<dbReference type="AlphaFoldDB" id="A0ABD0Y7K4"/>
<comment type="similarity">
    <text evidence="1 7">Belongs to the ferritin family.</text>
</comment>
<name>A0ABD0Y7K4_9HEMI</name>
<evidence type="ECO:0000256" key="1">
    <source>
        <dbReference type="ARBA" id="ARBA00007513"/>
    </source>
</evidence>
<dbReference type="Proteomes" id="UP001558652">
    <property type="component" value="Unassembled WGS sequence"/>
</dbReference>
<comment type="function">
    <text evidence="7">Stores iron in a soluble, non-toxic, readily available form. Important for iron homeostasis. Iron is taken up in the ferrous form and deposited as ferric hydroxides after oxidation.</text>
</comment>
<dbReference type="InterPro" id="IPR009040">
    <property type="entry name" value="Ferritin-like_diiron"/>
</dbReference>
<feature type="domain" description="Ferritin-like diiron" evidence="9">
    <location>
        <begin position="2"/>
        <end position="147"/>
    </location>
</feature>
<feature type="transmembrane region" description="Helical" evidence="8">
    <location>
        <begin position="20"/>
        <end position="38"/>
    </location>
</feature>
<feature type="binding site" evidence="6">
    <location>
        <position position="96"/>
    </location>
    <ligand>
        <name>Fe cation</name>
        <dbReference type="ChEBI" id="CHEBI:24875"/>
        <label>1</label>
    </ligand>
</feature>
<keyword evidence="4 7" id="KW-0560">Oxidoreductase</keyword>
<dbReference type="PROSITE" id="PS50905">
    <property type="entry name" value="FERRITIN_LIKE"/>
    <property type="match status" value="1"/>
</dbReference>
<dbReference type="EC" id="1.16.3.1" evidence="7"/>
<evidence type="ECO:0000313" key="10">
    <source>
        <dbReference type="EMBL" id="KAL1110023.1"/>
    </source>
</evidence>
<evidence type="ECO:0000256" key="7">
    <source>
        <dbReference type="RuleBase" id="RU361145"/>
    </source>
</evidence>
<evidence type="ECO:0000313" key="11">
    <source>
        <dbReference type="Proteomes" id="UP001558652"/>
    </source>
</evidence>
<evidence type="ECO:0000256" key="8">
    <source>
        <dbReference type="SAM" id="Phobius"/>
    </source>
</evidence>
<evidence type="ECO:0000256" key="5">
    <source>
        <dbReference type="ARBA" id="ARBA00023004"/>
    </source>
</evidence>
<keyword evidence="11" id="KW-1185">Reference proteome</keyword>
<dbReference type="Pfam" id="PF00210">
    <property type="entry name" value="Ferritin"/>
    <property type="match status" value="1"/>
</dbReference>
<organism evidence="10 11">
    <name type="scientific">Ranatra chinensis</name>
    <dbReference type="NCBI Taxonomy" id="642074"/>
    <lineage>
        <taxon>Eukaryota</taxon>
        <taxon>Metazoa</taxon>
        <taxon>Ecdysozoa</taxon>
        <taxon>Arthropoda</taxon>
        <taxon>Hexapoda</taxon>
        <taxon>Insecta</taxon>
        <taxon>Pterygota</taxon>
        <taxon>Neoptera</taxon>
        <taxon>Paraneoptera</taxon>
        <taxon>Hemiptera</taxon>
        <taxon>Heteroptera</taxon>
        <taxon>Panheteroptera</taxon>
        <taxon>Nepomorpha</taxon>
        <taxon>Nepidae</taxon>
        <taxon>Ranatrinae</taxon>
        <taxon>Ranatra</taxon>
    </lineage>
</organism>
<dbReference type="PANTHER" id="PTHR11431:SF127">
    <property type="entry name" value="BACTERIAL NON-HEME FERRITIN"/>
    <property type="match status" value="1"/>
</dbReference>
<dbReference type="Gene3D" id="1.20.1260.10">
    <property type="match status" value="1"/>
</dbReference>
<keyword evidence="8" id="KW-0472">Membrane</keyword>
<dbReference type="InterPro" id="IPR001519">
    <property type="entry name" value="Ferritin"/>
</dbReference>
<dbReference type="PANTHER" id="PTHR11431">
    <property type="entry name" value="FERRITIN"/>
    <property type="match status" value="1"/>
</dbReference>
<dbReference type="GO" id="GO:0004322">
    <property type="term" value="F:ferroxidase activity"/>
    <property type="evidence" value="ECO:0007669"/>
    <property type="project" value="UniProtKB-EC"/>
</dbReference>
<dbReference type="InterPro" id="IPR041719">
    <property type="entry name" value="Ferritin_prok"/>
</dbReference>
<protein>
    <recommendedName>
        <fullName evidence="7">Ferritin</fullName>
        <ecNumber evidence="7">1.16.3.1</ecNumber>
    </recommendedName>
</protein>
<feature type="binding site" evidence="6">
    <location>
        <position position="129"/>
    </location>
    <ligand>
        <name>Fe cation</name>
        <dbReference type="ChEBI" id="CHEBI:24875"/>
        <label>1</label>
    </ligand>
</feature>
<dbReference type="GO" id="GO:0042802">
    <property type="term" value="F:identical protein binding"/>
    <property type="evidence" value="ECO:0007669"/>
    <property type="project" value="UniProtKB-ARBA"/>
</dbReference>
<proteinExistence type="inferred from homology"/>
<dbReference type="EMBL" id="JBFDAA010000033">
    <property type="protein sequence ID" value="KAL1110023.1"/>
    <property type="molecule type" value="Genomic_DNA"/>
</dbReference>
<dbReference type="InterPro" id="IPR009078">
    <property type="entry name" value="Ferritin-like_SF"/>
</dbReference>
<dbReference type="SUPFAM" id="SSF47240">
    <property type="entry name" value="Ferritin-like"/>
    <property type="match status" value="1"/>
</dbReference>
<keyword evidence="8" id="KW-1133">Transmembrane helix</keyword>
<gene>
    <name evidence="10" type="ORF">AAG570_014177</name>
</gene>
<reference evidence="10 11" key="1">
    <citation type="submission" date="2024-07" db="EMBL/GenBank/DDBJ databases">
        <title>Chromosome-level genome assembly of the water stick insect Ranatra chinensis (Heteroptera: Nepidae).</title>
        <authorList>
            <person name="Liu X."/>
        </authorList>
    </citation>
    <scope>NUCLEOTIDE SEQUENCE [LARGE SCALE GENOMIC DNA]</scope>
    <source>
        <strain evidence="10">Cailab_2021Rc</strain>
        <tissue evidence="10">Muscle</tissue>
    </source>
</reference>
<dbReference type="InterPro" id="IPR008331">
    <property type="entry name" value="Ferritin_DPS_dom"/>
</dbReference>
<dbReference type="CDD" id="cd01055">
    <property type="entry name" value="Nonheme_Ferritin"/>
    <property type="match status" value="1"/>
</dbReference>